<gene>
    <name evidence="10" type="ORF">TRV_01455</name>
</gene>
<evidence type="ECO:0000256" key="9">
    <source>
        <dbReference type="SAM" id="MobiDB-lite"/>
    </source>
</evidence>
<feature type="region of interest" description="Disordered" evidence="9">
    <location>
        <begin position="58"/>
        <end position="78"/>
    </location>
</feature>
<dbReference type="InterPro" id="IPR041921">
    <property type="entry name" value="NuoE_N"/>
</dbReference>
<keyword evidence="3" id="KW-0479">Metal-binding</keyword>
<evidence type="ECO:0000256" key="8">
    <source>
        <dbReference type="ARBA" id="ARBA00034078"/>
    </source>
</evidence>
<dbReference type="GO" id="GO:0046872">
    <property type="term" value="F:metal ion binding"/>
    <property type="evidence" value="ECO:0007669"/>
    <property type="project" value="UniProtKB-KW"/>
</dbReference>
<evidence type="ECO:0008006" key="12">
    <source>
        <dbReference type="Google" id="ProtNLM"/>
    </source>
</evidence>
<evidence type="ECO:0000256" key="5">
    <source>
        <dbReference type="ARBA" id="ARBA00023004"/>
    </source>
</evidence>
<protein>
    <recommendedName>
        <fullName evidence="12">NADH-ubiquinone dehydrogenase 24 kDa subunit</fullName>
    </recommendedName>
</protein>
<dbReference type="CDD" id="cd03064">
    <property type="entry name" value="TRX_Fd_NuoE"/>
    <property type="match status" value="1"/>
</dbReference>
<keyword evidence="11" id="KW-1185">Reference proteome</keyword>
<dbReference type="InterPro" id="IPR002023">
    <property type="entry name" value="NuoE-like"/>
</dbReference>
<dbReference type="HOGENOM" id="CLU_731950_0_0_1"/>
<feature type="region of interest" description="Disordered" evidence="9">
    <location>
        <begin position="332"/>
        <end position="378"/>
    </location>
</feature>
<dbReference type="PANTHER" id="PTHR10371">
    <property type="entry name" value="NADH DEHYDROGENASE UBIQUINONE FLAVOPROTEIN 2, MITOCHONDRIAL"/>
    <property type="match status" value="1"/>
</dbReference>
<dbReference type="AlphaFoldDB" id="D4D2Z8"/>
<dbReference type="GO" id="GO:0051537">
    <property type="term" value="F:2 iron, 2 sulfur cluster binding"/>
    <property type="evidence" value="ECO:0007669"/>
    <property type="project" value="UniProtKB-KW"/>
</dbReference>
<dbReference type="GO" id="GO:0098796">
    <property type="term" value="C:membrane protein complex"/>
    <property type="evidence" value="ECO:0007669"/>
    <property type="project" value="UniProtKB-ARBA"/>
</dbReference>
<dbReference type="FunFam" id="3.40.30.10:FF:000022">
    <property type="entry name" value="NADH dehydrogenase flavoprotein 2, mitochondrial"/>
    <property type="match status" value="1"/>
</dbReference>
<reference evidence="11" key="1">
    <citation type="journal article" date="2011" name="Genome Biol.">
        <title>Comparative and functional genomics provide insights into the pathogenicity of dermatophytic fungi.</title>
        <authorList>
            <person name="Burmester A."/>
            <person name="Shelest E."/>
            <person name="Gloeckner G."/>
            <person name="Heddergott C."/>
            <person name="Schindler S."/>
            <person name="Staib P."/>
            <person name="Heidel A."/>
            <person name="Felder M."/>
            <person name="Petzold A."/>
            <person name="Szafranski K."/>
            <person name="Feuermann M."/>
            <person name="Pedruzzi I."/>
            <person name="Priebe S."/>
            <person name="Groth M."/>
            <person name="Winkler R."/>
            <person name="Li W."/>
            <person name="Kniemeyer O."/>
            <person name="Schroeckh V."/>
            <person name="Hertweck C."/>
            <person name="Hube B."/>
            <person name="White T.C."/>
            <person name="Platzer M."/>
            <person name="Guthke R."/>
            <person name="Heitman J."/>
            <person name="Woestemeyer J."/>
            <person name="Zipfel P.F."/>
            <person name="Monod M."/>
            <person name="Brakhage A.A."/>
        </authorList>
    </citation>
    <scope>NUCLEOTIDE SEQUENCE [LARGE SCALE GENOMIC DNA]</scope>
    <source>
        <strain evidence="11">HKI 0517</strain>
    </source>
</reference>
<dbReference type="PANTHER" id="PTHR10371:SF3">
    <property type="entry name" value="NADH DEHYDROGENASE [UBIQUINONE] FLAVOPROTEIN 2, MITOCHONDRIAL"/>
    <property type="match status" value="1"/>
</dbReference>
<name>D4D2Z8_TRIVH</name>
<dbReference type="InterPro" id="IPR042128">
    <property type="entry name" value="NuoE_dom"/>
</dbReference>
<organism evidence="10 11">
    <name type="scientific">Trichophyton verrucosum (strain HKI 0517)</name>
    <dbReference type="NCBI Taxonomy" id="663202"/>
    <lineage>
        <taxon>Eukaryota</taxon>
        <taxon>Fungi</taxon>
        <taxon>Dikarya</taxon>
        <taxon>Ascomycota</taxon>
        <taxon>Pezizomycotina</taxon>
        <taxon>Eurotiomycetes</taxon>
        <taxon>Eurotiomycetidae</taxon>
        <taxon>Onygenales</taxon>
        <taxon>Arthrodermataceae</taxon>
        <taxon>Trichophyton</taxon>
    </lineage>
</organism>
<dbReference type="EMBL" id="ACYE01000078">
    <property type="protein sequence ID" value="EFE43777.1"/>
    <property type="molecule type" value="Genomic_DNA"/>
</dbReference>
<proteinExistence type="inferred from homology"/>
<dbReference type="GO" id="GO:0005743">
    <property type="term" value="C:mitochondrial inner membrane"/>
    <property type="evidence" value="ECO:0007669"/>
    <property type="project" value="UniProtKB-ARBA"/>
</dbReference>
<sequence length="378" mass="42277">MVAEYGGFLMFFLILRNSKKKKKKWRCCWISILRTLIGWDKKRRPCFFDIVHHQLQRRPQASSSSTEQQRGEPLSASAPSSGLLRVVLIFVCWDGFQNTPLHPPAGRPPVSPTVLFAAMSNIHNRIAPHERCSPRRKCLICDPNFFSPLDWESHRNTPTNNPTIPFKFSQENLTVIDEILKRYPPQYKKAAVMPLLDLGQRQHGYTSISVMNEVARMLEMPPMRVYEVATFYTMYNREPVGKYFVQICTTTPCQLGGCGSDKIVKAITEHLGVSSHGATTPDGIFTVLEVECLGACVNAPMVQINDDYYEDLTPESTIQLLDALKASAVAAENGTQPSVKVPPPGPLSGRHTCENSAGLTSLTEPLWGNETLRKDGEL</sequence>
<dbReference type="GO" id="GO:0016491">
    <property type="term" value="F:oxidoreductase activity"/>
    <property type="evidence" value="ECO:0007669"/>
    <property type="project" value="InterPro"/>
</dbReference>
<keyword evidence="2" id="KW-0001">2Fe-2S</keyword>
<evidence type="ECO:0000256" key="2">
    <source>
        <dbReference type="ARBA" id="ARBA00022714"/>
    </source>
</evidence>
<comment type="similarity">
    <text evidence="1">Belongs to the complex I 24 kDa subunit family.</text>
</comment>
<evidence type="ECO:0000256" key="4">
    <source>
        <dbReference type="ARBA" id="ARBA00022967"/>
    </source>
</evidence>
<dbReference type="SUPFAM" id="SSF52833">
    <property type="entry name" value="Thioredoxin-like"/>
    <property type="match status" value="1"/>
</dbReference>
<dbReference type="RefSeq" id="XP_003024388.1">
    <property type="nucleotide sequence ID" value="XM_003024342.1"/>
</dbReference>
<evidence type="ECO:0000256" key="1">
    <source>
        <dbReference type="ARBA" id="ARBA00010643"/>
    </source>
</evidence>
<dbReference type="Pfam" id="PF01257">
    <property type="entry name" value="2Fe-2S_thioredx"/>
    <property type="match status" value="1"/>
</dbReference>
<evidence type="ECO:0000313" key="11">
    <source>
        <dbReference type="Proteomes" id="UP000008383"/>
    </source>
</evidence>
<dbReference type="OrthoDB" id="10254187at2759"/>
<dbReference type="GO" id="GO:0008137">
    <property type="term" value="F:NADH dehydrogenase (ubiquinone) activity"/>
    <property type="evidence" value="ECO:0007669"/>
    <property type="project" value="UniProtKB-ARBA"/>
</dbReference>
<dbReference type="GO" id="GO:0006120">
    <property type="term" value="P:mitochondrial electron transport, NADH to ubiquinone"/>
    <property type="evidence" value="ECO:0007669"/>
    <property type="project" value="UniProtKB-ARBA"/>
</dbReference>
<evidence type="ECO:0000256" key="6">
    <source>
        <dbReference type="ARBA" id="ARBA00023014"/>
    </source>
</evidence>
<evidence type="ECO:0000256" key="3">
    <source>
        <dbReference type="ARBA" id="ARBA00022723"/>
    </source>
</evidence>
<evidence type="ECO:0000256" key="7">
    <source>
        <dbReference type="ARBA" id="ARBA00023027"/>
    </source>
</evidence>
<dbReference type="Proteomes" id="UP000008383">
    <property type="component" value="Unassembled WGS sequence"/>
</dbReference>
<keyword evidence="5" id="KW-0408">Iron</keyword>
<dbReference type="GO" id="GO:1902494">
    <property type="term" value="C:catalytic complex"/>
    <property type="evidence" value="ECO:0007669"/>
    <property type="project" value="UniProtKB-ARBA"/>
</dbReference>
<keyword evidence="4" id="KW-1278">Translocase</keyword>
<feature type="compositionally biased region" description="Polar residues" evidence="9">
    <location>
        <begin position="58"/>
        <end position="68"/>
    </location>
</feature>
<dbReference type="Gene3D" id="1.10.10.1590">
    <property type="entry name" value="NADH-quinone oxidoreductase subunit E"/>
    <property type="match status" value="1"/>
</dbReference>
<keyword evidence="6" id="KW-0411">Iron-sulfur</keyword>
<dbReference type="GeneID" id="9579528"/>
<dbReference type="NCBIfam" id="TIGR01958">
    <property type="entry name" value="nuoE_fam"/>
    <property type="match status" value="1"/>
</dbReference>
<dbReference type="PROSITE" id="PS01099">
    <property type="entry name" value="COMPLEX1_24K"/>
    <property type="match status" value="1"/>
</dbReference>
<comment type="caution">
    <text evidence="10">The sequence shown here is derived from an EMBL/GenBank/DDBJ whole genome shotgun (WGS) entry which is preliminary data.</text>
</comment>
<comment type="cofactor">
    <cofactor evidence="8">
        <name>[2Fe-2S] cluster</name>
        <dbReference type="ChEBI" id="CHEBI:190135"/>
    </cofactor>
</comment>
<dbReference type="FunFam" id="1.10.10.1590:FF:000001">
    <property type="entry name" value="NADH-quinone oxidoreductase subunit E"/>
    <property type="match status" value="1"/>
</dbReference>
<dbReference type="Gene3D" id="3.40.30.10">
    <property type="entry name" value="Glutaredoxin"/>
    <property type="match status" value="1"/>
</dbReference>
<dbReference type="InterPro" id="IPR036249">
    <property type="entry name" value="Thioredoxin-like_sf"/>
</dbReference>
<dbReference type="KEGG" id="tve:TRV_01455"/>
<feature type="compositionally biased region" description="Polar residues" evidence="9">
    <location>
        <begin position="354"/>
        <end position="363"/>
    </location>
</feature>
<keyword evidence="7" id="KW-0520">NAD</keyword>
<accession>D4D2Z8</accession>
<evidence type="ECO:0000313" key="10">
    <source>
        <dbReference type="EMBL" id="EFE43777.1"/>
    </source>
</evidence>